<sequence>MRQVIVLVEGQTEEELVKNVLAPAAFSRDVHLVPSVVITSASSAATHRGGGSWKHYEKRLRHFLANRHLSKVGLLLDYYAYPKDAPGQDLPGGGPDRQRALMAALCSQLPDPRFHPLVVLHEIEALVLAAIDAGRGDDLFEPLPLARLREQISQAGGPEQVNDGLLTAPSKRLETADPRYLKTVTGPLLVAEAGLQAVLERCPTFSAWWEDLLA</sequence>
<dbReference type="EMBL" id="UAPQ01000011">
    <property type="protein sequence ID" value="SPT54356.1"/>
    <property type="molecule type" value="Genomic_DNA"/>
</dbReference>
<dbReference type="Pfam" id="PF14103">
    <property type="entry name" value="DUF4276"/>
    <property type="match status" value="1"/>
</dbReference>
<dbReference type="RefSeq" id="WP_111837261.1">
    <property type="nucleotide sequence ID" value="NZ_UAPQ01000011.1"/>
</dbReference>
<name>A0ABY1VQF1_9ACTO</name>
<gene>
    <name evidence="1" type="ORF">NCTC11535_02070</name>
</gene>
<comment type="caution">
    <text evidence="1">The sequence shown here is derived from an EMBL/GenBank/DDBJ whole genome shotgun (WGS) entry which is preliminary data.</text>
</comment>
<evidence type="ECO:0000313" key="2">
    <source>
        <dbReference type="Proteomes" id="UP000250006"/>
    </source>
</evidence>
<reference evidence="1 2" key="1">
    <citation type="submission" date="2018-06" db="EMBL/GenBank/DDBJ databases">
        <authorList>
            <consortium name="Pathogen Informatics"/>
            <person name="Doyle S."/>
        </authorList>
    </citation>
    <scope>NUCLEOTIDE SEQUENCE [LARGE SCALE GENOMIC DNA]</scope>
    <source>
        <strain evidence="1 2">NCTC11535</strain>
    </source>
</reference>
<accession>A0ABY1VQF1</accession>
<dbReference type="InterPro" id="IPR025455">
    <property type="entry name" value="DUF4276"/>
</dbReference>
<organism evidence="1 2">
    <name type="scientific">Actinomyces bovis</name>
    <dbReference type="NCBI Taxonomy" id="1658"/>
    <lineage>
        <taxon>Bacteria</taxon>
        <taxon>Bacillati</taxon>
        <taxon>Actinomycetota</taxon>
        <taxon>Actinomycetes</taxon>
        <taxon>Actinomycetales</taxon>
        <taxon>Actinomycetaceae</taxon>
        <taxon>Actinomyces</taxon>
    </lineage>
</organism>
<keyword evidence="2" id="KW-1185">Reference proteome</keyword>
<evidence type="ECO:0008006" key="3">
    <source>
        <dbReference type="Google" id="ProtNLM"/>
    </source>
</evidence>
<protein>
    <recommendedName>
        <fullName evidence="3">DUF4276 family protein</fullName>
    </recommendedName>
</protein>
<evidence type="ECO:0000313" key="1">
    <source>
        <dbReference type="EMBL" id="SPT54356.1"/>
    </source>
</evidence>
<proteinExistence type="predicted"/>
<dbReference type="Proteomes" id="UP000250006">
    <property type="component" value="Unassembled WGS sequence"/>
</dbReference>